<proteinExistence type="predicted"/>
<accession>A0A0D0E8A6</accession>
<reference evidence="1 2" key="1">
    <citation type="submission" date="2014-04" db="EMBL/GenBank/DDBJ databases">
        <authorList>
            <consortium name="DOE Joint Genome Institute"/>
            <person name="Kuo A."/>
            <person name="Kohler A."/>
            <person name="Jargeat P."/>
            <person name="Nagy L.G."/>
            <person name="Floudas D."/>
            <person name="Copeland A."/>
            <person name="Barry K.W."/>
            <person name="Cichocki N."/>
            <person name="Veneault-Fourrey C."/>
            <person name="LaButti K."/>
            <person name="Lindquist E.A."/>
            <person name="Lipzen A."/>
            <person name="Lundell T."/>
            <person name="Morin E."/>
            <person name="Murat C."/>
            <person name="Sun H."/>
            <person name="Tunlid A."/>
            <person name="Henrissat B."/>
            <person name="Grigoriev I.V."/>
            <person name="Hibbett D.S."/>
            <person name="Martin F."/>
            <person name="Nordberg H.P."/>
            <person name="Cantor M.N."/>
            <person name="Hua S.X."/>
        </authorList>
    </citation>
    <scope>NUCLEOTIDE SEQUENCE [LARGE SCALE GENOMIC DNA]</scope>
    <source>
        <strain evidence="1 2">Ve08.2h10</strain>
    </source>
</reference>
<dbReference type="HOGENOM" id="CLU_2961494_0_0_1"/>
<reference evidence="2" key="2">
    <citation type="submission" date="2015-01" db="EMBL/GenBank/DDBJ databases">
        <title>Evolutionary Origins and Diversification of the Mycorrhizal Mutualists.</title>
        <authorList>
            <consortium name="DOE Joint Genome Institute"/>
            <consortium name="Mycorrhizal Genomics Consortium"/>
            <person name="Kohler A."/>
            <person name="Kuo A."/>
            <person name="Nagy L.G."/>
            <person name="Floudas D."/>
            <person name="Copeland A."/>
            <person name="Barry K.W."/>
            <person name="Cichocki N."/>
            <person name="Veneault-Fourrey C."/>
            <person name="LaButti K."/>
            <person name="Lindquist E.A."/>
            <person name="Lipzen A."/>
            <person name="Lundell T."/>
            <person name="Morin E."/>
            <person name="Murat C."/>
            <person name="Riley R."/>
            <person name="Ohm R."/>
            <person name="Sun H."/>
            <person name="Tunlid A."/>
            <person name="Henrissat B."/>
            <person name="Grigoriev I.V."/>
            <person name="Hibbett D.S."/>
            <person name="Martin F."/>
        </authorList>
    </citation>
    <scope>NUCLEOTIDE SEQUENCE [LARGE SCALE GENOMIC DNA]</scope>
    <source>
        <strain evidence="2">Ve08.2h10</strain>
    </source>
</reference>
<keyword evidence="2" id="KW-1185">Reference proteome</keyword>
<dbReference type="InParanoid" id="A0A0D0E8A6"/>
<sequence>MIFQLNPTLENGTCDLVKGWRCSPSRQVELFRDSWATAVQISICCTVTVCCSHALLIVD</sequence>
<evidence type="ECO:0000313" key="1">
    <source>
        <dbReference type="EMBL" id="KIK94775.1"/>
    </source>
</evidence>
<gene>
    <name evidence="1" type="ORF">PAXRUDRAFT_427169</name>
</gene>
<organism evidence="1 2">
    <name type="scientific">Paxillus rubicundulus Ve08.2h10</name>
    <dbReference type="NCBI Taxonomy" id="930991"/>
    <lineage>
        <taxon>Eukaryota</taxon>
        <taxon>Fungi</taxon>
        <taxon>Dikarya</taxon>
        <taxon>Basidiomycota</taxon>
        <taxon>Agaricomycotina</taxon>
        <taxon>Agaricomycetes</taxon>
        <taxon>Agaricomycetidae</taxon>
        <taxon>Boletales</taxon>
        <taxon>Paxilineae</taxon>
        <taxon>Paxillaceae</taxon>
        <taxon>Paxillus</taxon>
    </lineage>
</organism>
<name>A0A0D0E8A6_9AGAM</name>
<dbReference type="AlphaFoldDB" id="A0A0D0E8A6"/>
<dbReference type="EMBL" id="KN825085">
    <property type="protein sequence ID" value="KIK94775.1"/>
    <property type="molecule type" value="Genomic_DNA"/>
</dbReference>
<dbReference type="Proteomes" id="UP000054538">
    <property type="component" value="Unassembled WGS sequence"/>
</dbReference>
<protein>
    <submittedName>
        <fullName evidence="1">Uncharacterized protein</fullName>
    </submittedName>
</protein>
<evidence type="ECO:0000313" key="2">
    <source>
        <dbReference type="Proteomes" id="UP000054538"/>
    </source>
</evidence>